<protein>
    <submittedName>
        <fullName evidence="2">DNA glycosylase</fullName>
    </submittedName>
</protein>
<dbReference type="Proteomes" id="UP000001654">
    <property type="component" value="Chromosome"/>
</dbReference>
<dbReference type="STRING" id="655815.ZPR_4085"/>
<dbReference type="Gene3D" id="3.40.470.10">
    <property type="entry name" value="Uracil-DNA glycosylase-like domain"/>
    <property type="match status" value="1"/>
</dbReference>
<evidence type="ECO:0000259" key="1">
    <source>
        <dbReference type="Pfam" id="PF03167"/>
    </source>
</evidence>
<dbReference type="CDD" id="cd10032">
    <property type="entry name" value="UDG-F6_HDG"/>
    <property type="match status" value="1"/>
</dbReference>
<dbReference type="OrthoDB" id="9799921at2"/>
<proteinExistence type="predicted"/>
<keyword evidence="3" id="KW-1185">Reference proteome</keyword>
<dbReference type="KEGG" id="zpr:ZPR_4085"/>
<evidence type="ECO:0000313" key="2">
    <source>
        <dbReference type="EMBL" id="ADF54389.1"/>
    </source>
</evidence>
<dbReference type="Pfam" id="PF03167">
    <property type="entry name" value="UDG"/>
    <property type="match status" value="1"/>
</dbReference>
<dbReference type="AlphaFoldDB" id="D5B9S6"/>
<dbReference type="eggNOG" id="COG3663">
    <property type="taxonomic scope" value="Bacteria"/>
</dbReference>
<sequence length="173" mass="20116">MTRINSFKPLVDKKSEILILGTIPGEKSLEANCYYGNAKNHFWDIIYRTLKPNHDFYELVGAKPKTEKYKLLLDNGIGLWDIIESCERTGSSDSKIKNEVLNDLHSFFQRNMNIKTVLFNGGKAQKYFLKQYSINQFPDVDFQRLNSTSTLNPNNTFEILNEWKRKIKTLANN</sequence>
<evidence type="ECO:0000313" key="3">
    <source>
        <dbReference type="Proteomes" id="UP000001654"/>
    </source>
</evidence>
<dbReference type="NCBIfam" id="TIGR04274">
    <property type="entry name" value="hypoxanDNAglyco"/>
    <property type="match status" value="1"/>
</dbReference>
<accession>D5B9S6</accession>
<dbReference type="HOGENOM" id="CLU_094865_1_0_10"/>
<dbReference type="EMBL" id="CP001650">
    <property type="protein sequence ID" value="ADF54389.1"/>
    <property type="molecule type" value="Genomic_DNA"/>
</dbReference>
<name>D5B9S6_ZUNPS</name>
<reference evidence="2 3" key="1">
    <citation type="journal article" date="2010" name="BMC Genomics">
        <title>The complete genome of Zunongwangia profunda SM-A87 reveals its adaptation to the deep-sea environment and ecological role in sedimentary organic nitrogen degradation.</title>
        <authorList>
            <person name="Qin Q.L."/>
            <person name="Zhang X.Y."/>
            <person name="Wang X.M."/>
            <person name="Liu G.M."/>
            <person name="Chen X.L."/>
            <person name="Xie B.B."/>
            <person name="Dang H.Y."/>
            <person name="Zhou B.C."/>
            <person name="Yu J."/>
            <person name="Zhang Y.Z."/>
        </authorList>
    </citation>
    <scope>NUCLEOTIDE SEQUENCE [LARGE SCALE GENOMIC DNA]</scope>
    <source>
        <strain evidence="3">DSM 18752 / CCTCC AB 206139 / SM-A87</strain>
    </source>
</reference>
<dbReference type="InterPro" id="IPR036895">
    <property type="entry name" value="Uracil-DNA_glycosylase-like_sf"/>
</dbReference>
<dbReference type="RefSeq" id="WP_013073467.1">
    <property type="nucleotide sequence ID" value="NC_014041.1"/>
</dbReference>
<dbReference type="SUPFAM" id="SSF52141">
    <property type="entry name" value="Uracil-DNA glycosylase-like"/>
    <property type="match status" value="1"/>
</dbReference>
<dbReference type="InterPro" id="IPR026353">
    <property type="entry name" value="Hypoxan-DNA_Glyclase"/>
</dbReference>
<dbReference type="InterPro" id="IPR005122">
    <property type="entry name" value="Uracil-DNA_glycosylase-like"/>
</dbReference>
<gene>
    <name evidence="2" type="ordered locus">ZPR_4085</name>
</gene>
<feature type="domain" description="Uracil-DNA glycosylase-like" evidence="1">
    <location>
        <begin position="11"/>
        <end position="134"/>
    </location>
</feature>
<organism evidence="2 3">
    <name type="scientific">Zunongwangia profunda (strain DSM 18752 / CCTCC AB 206139 / SM-A87)</name>
    <name type="common">Wangia profunda</name>
    <dbReference type="NCBI Taxonomy" id="655815"/>
    <lineage>
        <taxon>Bacteria</taxon>
        <taxon>Pseudomonadati</taxon>
        <taxon>Bacteroidota</taxon>
        <taxon>Flavobacteriia</taxon>
        <taxon>Flavobacteriales</taxon>
        <taxon>Flavobacteriaceae</taxon>
        <taxon>Zunongwangia</taxon>
    </lineage>
</organism>